<dbReference type="InterPro" id="IPR001245">
    <property type="entry name" value="Ser-Thr/Tyr_kinase_cat_dom"/>
</dbReference>
<feature type="compositionally biased region" description="Acidic residues" evidence="1">
    <location>
        <begin position="449"/>
        <end position="463"/>
    </location>
</feature>
<dbReference type="InterPro" id="IPR011009">
    <property type="entry name" value="Kinase-like_dom_sf"/>
</dbReference>
<organism evidence="3 4">
    <name type="scientific">Rhizoctonia solani</name>
    <dbReference type="NCBI Taxonomy" id="456999"/>
    <lineage>
        <taxon>Eukaryota</taxon>
        <taxon>Fungi</taxon>
        <taxon>Dikarya</taxon>
        <taxon>Basidiomycota</taxon>
        <taxon>Agaricomycotina</taxon>
        <taxon>Agaricomycetes</taxon>
        <taxon>Cantharellales</taxon>
        <taxon>Ceratobasidiaceae</taxon>
        <taxon>Rhizoctonia</taxon>
    </lineage>
</organism>
<feature type="domain" description="Protein kinase" evidence="2">
    <location>
        <begin position="787"/>
        <end position="882"/>
    </location>
</feature>
<evidence type="ECO:0000313" key="4">
    <source>
        <dbReference type="Proteomes" id="UP000663853"/>
    </source>
</evidence>
<feature type="region of interest" description="Disordered" evidence="1">
    <location>
        <begin position="449"/>
        <end position="469"/>
    </location>
</feature>
<gene>
    <name evidence="3" type="ORF">RDB_LOCUS23503</name>
</gene>
<accession>A0A8H2XMT8</accession>
<dbReference type="InterPro" id="IPR000719">
    <property type="entry name" value="Prot_kinase_dom"/>
</dbReference>
<feature type="region of interest" description="Disordered" evidence="1">
    <location>
        <begin position="392"/>
        <end position="435"/>
    </location>
</feature>
<dbReference type="Gene3D" id="1.10.510.10">
    <property type="entry name" value="Transferase(Phosphotransferase) domain 1"/>
    <property type="match status" value="1"/>
</dbReference>
<dbReference type="GO" id="GO:0004674">
    <property type="term" value="F:protein serine/threonine kinase activity"/>
    <property type="evidence" value="ECO:0007669"/>
    <property type="project" value="TreeGrafter"/>
</dbReference>
<evidence type="ECO:0000259" key="2">
    <source>
        <dbReference type="PROSITE" id="PS50011"/>
    </source>
</evidence>
<dbReference type="InterPro" id="IPR051681">
    <property type="entry name" value="Ser/Thr_Kinases-Pseudokinases"/>
</dbReference>
<comment type="caution">
    <text evidence="3">The sequence shown here is derived from an EMBL/GenBank/DDBJ whole genome shotgun (WGS) entry which is preliminary data.</text>
</comment>
<feature type="region of interest" description="Disordered" evidence="1">
    <location>
        <begin position="641"/>
        <end position="708"/>
    </location>
</feature>
<dbReference type="Pfam" id="PF07714">
    <property type="entry name" value="PK_Tyr_Ser-Thr"/>
    <property type="match status" value="1"/>
</dbReference>
<feature type="non-terminal residue" evidence="3">
    <location>
        <position position="1"/>
    </location>
</feature>
<protein>
    <recommendedName>
        <fullName evidence="2">Protein kinase domain-containing protein</fullName>
    </recommendedName>
</protein>
<feature type="compositionally biased region" description="Basic and acidic residues" evidence="1">
    <location>
        <begin position="659"/>
        <end position="670"/>
    </location>
</feature>
<feature type="compositionally biased region" description="Basic and acidic residues" evidence="1">
    <location>
        <begin position="326"/>
        <end position="336"/>
    </location>
</feature>
<dbReference type="AlphaFoldDB" id="A0A8H2XMT8"/>
<dbReference type="EMBL" id="CAJMXA010000443">
    <property type="protein sequence ID" value="CAE6430879.1"/>
    <property type="molecule type" value="Genomic_DNA"/>
</dbReference>
<sequence>MHLESPTTSPPALARFPNLARARSDLLQELGRLVAVGKKASAPDVPENERAWLAENMSRYGDAVFACCQHYVEVAITCGVHVADRPDVQPQCRSNELAPRLPSATVSSLSSVCSAPASPEIIPSGHVPSVHLLSALCSIHDHLLSIVAALIDHVHSHSRASHASSPGHLIKMTRETVDKVQQILGIICAVCDHPAIVGPERVALSAARGILHGAAGALIKAIGRMLAPDSLNQEKEEKTLVVQAATGTLQAGGDCVTAVRNCLTRRTGSEVRDTPVFNAPAPPPSVSGQTRSVQGVSPKGSKPKNAGGQRYALYGLVDPEAGPSNHETELEQRKANQDTSEATAAATTMSEEGTDRPMDNQLGLNGFGNEDNDVDTESLMIQPDVVHGLVASGDDDQVFGEGLDRTPLSPPQISAPLEEESGKEGSRNHGETAEVFDGVSFKGRDSAIIDDGESQEENEYEHEEDTRTRDAEVLKPETGVGHTSTDEETTLYTIPADFPEAAGEPFITTALTRPTTEILQPPVELKHITSLVHDPESSKHVEPLALATLPPLDMTRLSSLSTWKPDELDELYKLYERDEPDGPIISSVATHVTSPAPSPSPAHIVEPPALIAPRMEQERKKLEITILDRVLDANKNDEGRDLVEKSQGEGAPHNSQSSKSRENLSVRDGIDECQPTMSEGVTYPALNKPPPRTFVEPQGKLSAAPAGGNLQSGVSLSPAALHTKVSPESIPDASTDHAGGVNQDLGETNEAPDALQSNALQALATAMYESLIQQGCTDLKSSMKPHGFSSSAIAEGGFGDIWAGRHQDGTKLAIKVLRFTLVTDDIAKKQIKRVTREIYNWSKLEHENIHQLMGVIVFRERLGMVSKWMEHGNLRQYLSKNS</sequence>
<name>A0A8H2XMT8_9AGAM</name>
<feature type="compositionally biased region" description="Basic and acidic residues" evidence="1">
    <location>
        <begin position="420"/>
        <end position="432"/>
    </location>
</feature>
<dbReference type="PANTHER" id="PTHR44329">
    <property type="entry name" value="SERINE/THREONINE-PROTEIN KINASE TNNI3K-RELATED"/>
    <property type="match status" value="1"/>
</dbReference>
<dbReference type="SUPFAM" id="SSF56112">
    <property type="entry name" value="Protein kinase-like (PK-like)"/>
    <property type="match status" value="1"/>
</dbReference>
<reference evidence="3" key="1">
    <citation type="submission" date="2021-01" db="EMBL/GenBank/DDBJ databases">
        <authorList>
            <person name="Kaushik A."/>
        </authorList>
    </citation>
    <scope>NUCLEOTIDE SEQUENCE</scope>
    <source>
        <strain evidence="3">AG6-10EEA</strain>
    </source>
</reference>
<dbReference type="Proteomes" id="UP000663853">
    <property type="component" value="Unassembled WGS sequence"/>
</dbReference>
<feature type="compositionally biased region" description="Polar residues" evidence="1">
    <location>
        <begin position="286"/>
        <end position="295"/>
    </location>
</feature>
<dbReference type="PROSITE" id="PS50011">
    <property type="entry name" value="PROTEIN_KINASE_DOM"/>
    <property type="match status" value="1"/>
</dbReference>
<feature type="compositionally biased region" description="Low complexity" evidence="1">
    <location>
        <begin position="339"/>
        <end position="351"/>
    </location>
</feature>
<dbReference type="GO" id="GO:0005524">
    <property type="term" value="F:ATP binding"/>
    <property type="evidence" value="ECO:0007669"/>
    <property type="project" value="InterPro"/>
</dbReference>
<evidence type="ECO:0000256" key="1">
    <source>
        <dbReference type="SAM" id="MobiDB-lite"/>
    </source>
</evidence>
<proteinExistence type="predicted"/>
<evidence type="ECO:0000313" key="3">
    <source>
        <dbReference type="EMBL" id="CAE6430879.1"/>
    </source>
</evidence>
<feature type="region of interest" description="Disordered" evidence="1">
    <location>
        <begin position="273"/>
        <end position="362"/>
    </location>
</feature>